<name>A0A6M3KVY2_9ZZZZ</name>
<dbReference type="AlphaFoldDB" id="A0A6M3KVY2"/>
<evidence type="ECO:0000313" key="2">
    <source>
        <dbReference type="EMBL" id="QJA86353.1"/>
    </source>
</evidence>
<organism evidence="2">
    <name type="scientific">viral metagenome</name>
    <dbReference type="NCBI Taxonomy" id="1070528"/>
    <lineage>
        <taxon>unclassified sequences</taxon>
        <taxon>metagenomes</taxon>
        <taxon>organismal metagenomes</taxon>
    </lineage>
</organism>
<feature type="region of interest" description="Disordered" evidence="1">
    <location>
        <begin position="1"/>
        <end position="41"/>
    </location>
</feature>
<accession>A0A6M3KVY2</accession>
<proteinExistence type="predicted"/>
<feature type="compositionally biased region" description="Basic and acidic residues" evidence="1">
    <location>
        <begin position="18"/>
        <end position="33"/>
    </location>
</feature>
<reference evidence="2" key="1">
    <citation type="submission" date="2020-03" db="EMBL/GenBank/DDBJ databases">
        <title>The deep terrestrial virosphere.</title>
        <authorList>
            <person name="Holmfeldt K."/>
            <person name="Nilsson E."/>
            <person name="Simone D."/>
            <person name="Lopez-Fernandez M."/>
            <person name="Wu X."/>
            <person name="de Brujin I."/>
            <person name="Lundin D."/>
            <person name="Andersson A."/>
            <person name="Bertilsson S."/>
            <person name="Dopson M."/>
        </authorList>
    </citation>
    <scope>NUCLEOTIDE SEQUENCE</scope>
    <source>
        <strain evidence="2">MM415B02096</strain>
    </source>
</reference>
<protein>
    <submittedName>
        <fullName evidence="2">Uncharacterized protein</fullName>
    </submittedName>
</protein>
<dbReference type="EMBL" id="MT142630">
    <property type="protein sequence ID" value="QJA86353.1"/>
    <property type="molecule type" value="Genomic_DNA"/>
</dbReference>
<evidence type="ECO:0000256" key="1">
    <source>
        <dbReference type="SAM" id="MobiDB-lite"/>
    </source>
</evidence>
<gene>
    <name evidence="2" type="ORF">MM415B02096_0005</name>
</gene>
<feature type="compositionally biased region" description="Basic and acidic residues" evidence="1">
    <location>
        <begin position="1"/>
        <end position="10"/>
    </location>
</feature>
<sequence length="78" mass="9511">MGRTDLDNHQYDNWLAKNKKEKELRERHRERQTANKGYEGFHFGLGDKPVYTRDKDEFKRELAKRGLMMRDDVKRDLK</sequence>